<dbReference type="Gene3D" id="1.25.40.390">
    <property type="match status" value="1"/>
</dbReference>
<dbReference type="InterPro" id="IPR033985">
    <property type="entry name" value="SusD-like_N"/>
</dbReference>
<feature type="domain" description="SusD-like N-terminal" evidence="7">
    <location>
        <begin position="79"/>
        <end position="224"/>
    </location>
</feature>
<evidence type="ECO:0000256" key="5">
    <source>
        <dbReference type="ARBA" id="ARBA00023237"/>
    </source>
</evidence>
<dbReference type="PROSITE" id="PS51257">
    <property type="entry name" value="PROKAR_LIPOPROTEIN"/>
    <property type="match status" value="1"/>
</dbReference>
<evidence type="ECO:0000313" key="9">
    <source>
        <dbReference type="Proteomes" id="UP000305848"/>
    </source>
</evidence>
<accession>A0A4V5UVS8</accession>
<dbReference type="SUPFAM" id="SSF48452">
    <property type="entry name" value="TPR-like"/>
    <property type="match status" value="1"/>
</dbReference>
<keyword evidence="3" id="KW-0732">Signal</keyword>
<evidence type="ECO:0000313" key="8">
    <source>
        <dbReference type="EMBL" id="TKK66023.1"/>
    </source>
</evidence>
<dbReference type="OrthoDB" id="993981at2"/>
<dbReference type="CDD" id="cd08977">
    <property type="entry name" value="SusD"/>
    <property type="match status" value="1"/>
</dbReference>
<comment type="caution">
    <text evidence="8">The sequence shown here is derived from an EMBL/GenBank/DDBJ whole genome shotgun (WGS) entry which is preliminary data.</text>
</comment>
<evidence type="ECO:0000256" key="4">
    <source>
        <dbReference type="ARBA" id="ARBA00023136"/>
    </source>
</evidence>
<name>A0A4V5UVS8_9BACT</name>
<keyword evidence="5" id="KW-0998">Cell outer membrane</keyword>
<dbReference type="Pfam" id="PF07980">
    <property type="entry name" value="SusD_RagB"/>
    <property type="match status" value="1"/>
</dbReference>
<dbReference type="RefSeq" id="WP_137263330.1">
    <property type="nucleotide sequence ID" value="NZ_SZQL01000017.1"/>
</dbReference>
<keyword evidence="4" id="KW-0472">Membrane</keyword>
<dbReference type="AlphaFoldDB" id="A0A4V5UVS8"/>
<evidence type="ECO:0000256" key="3">
    <source>
        <dbReference type="ARBA" id="ARBA00022729"/>
    </source>
</evidence>
<dbReference type="Proteomes" id="UP000305848">
    <property type="component" value="Unassembled WGS sequence"/>
</dbReference>
<evidence type="ECO:0000256" key="1">
    <source>
        <dbReference type="ARBA" id="ARBA00004442"/>
    </source>
</evidence>
<dbReference type="GO" id="GO:0009279">
    <property type="term" value="C:cell outer membrane"/>
    <property type="evidence" value="ECO:0007669"/>
    <property type="project" value="UniProtKB-SubCell"/>
</dbReference>
<feature type="domain" description="RagB/SusD" evidence="6">
    <location>
        <begin position="348"/>
        <end position="481"/>
    </location>
</feature>
<reference evidence="8 9" key="1">
    <citation type="submission" date="2019-05" db="EMBL/GenBank/DDBJ databases">
        <title>Panacibacter sp. strain 17mud1-8 Genome sequencing and assembly.</title>
        <authorList>
            <person name="Chhetri G."/>
        </authorList>
    </citation>
    <scope>NUCLEOTIDE SEQUENCE [LARGE SCALE GENOMIC DNA]</scope>
    <source>
        <strain evidence="8 9">17mud1-8</strain>
    </source>
</reference>
<dbReference type="EMBL" id="SZQL01000017">
    <property type="protein sequence ID" value="TKK66023.1"/>
    <property type="molecule type" value="Genomic_DNA"/>
</dbReference>
<gene>
    <name evidence="8" type="ORF">FC093_18655</name>
</gene>
<evidence type="ECO:0000259" key="6">
    <source>
        <dbReference type="Pfam" id="PF07980"/>
    </source>
</evidence>
<protein>
    <submittedName>
        <fullName evidence="8">RagB/SusD family nutrient uptake outer membrane protein</fullName>
    </submittedName>
</protein>
<comment type="similarity">
    <text evidence="2">Belongs to the SusD family.</text>
</comment>
<dbReference type="InterPro" id="IPR012944">
    <property type="entry name" value="SusD_RagB_dom"/>
</dbReference>
<dbReference type="InterPro" id="IPR011990">
    <property type="entry name" value="TPR-like_helical_dom_sf"/>
</dbReference>
<evidence type="ECO:0000259" key="7">
    <source>
        <dbReference type="Pfam" id="PF14322"/>
    </source>
</evidence>
<organism evidence="8 9">
    <name type="scientific">Ilyomonas limi</name>
    <dbReference type="NCBI Taxonomy" id="2575867"/>
    <lineage>
        <taxon>Bacteria</taxon>
        <taxon>Pseudomonadati</taxon>
        <taxon>Bacteroidota</taxon>
        <taxon>Chitinophagia</taxon>
        <taxon>Chitinophagales</taxon>
        <taxon>Chitinophagaceae</taxon>
        <taxon>Ilyomonas</taxon>
    </lineage>
</organism>
<keyword evidence="9" id="KW-1185">Reference proteome</keyword>
<evidence type="ECO:0000256" key="2">
    <source>
        <dbReference type="ARBA" id="ARBA00006275"/>
    </source>
</evidence>
<comment type="subcellular location">
    <subcellularLocation>
        <location evidence="1">Cell outer membrane</location>
    </subcellularLocation>
</comment>
<proteinExistence type="inferred from homology"/>
<sequence>MKSFINIRTFAVAFLLAVIWLSSCEKFLKEEPKDRVFSANFYKTEEDAIAATNAIYASLGSYFDNGDGPYHSTTWIAMGLASDEMANKQTDNSMDQLDDFAWNAENGAILSIWRSHYKTITVANIAINRIPGIDMDPTLRDRLVNESKFLRALMYFNLVRMYGPIPLITTEDAPINIGVSSVDDVYAQIISDLQSAEALPADGDIEEGRATSGAAKSLLAKVYLTRKEWDKAAAKALEVIRSNKYGLWEHFADVFKQSNRNGKEAIFSVSNGDAGGTISFWEFGQFNVRLLPKELTEKRSNVRNTQGWQVATWDLYNSFSDDDERKSVTFMTEFVADDGSVVKLSDPYFQKYWDQSVEPNGGDSQQDFPVIRYADVLLMYAEAEAELGNLTVANDYLEMVRNRAGLTYVDINDLETFRAEILTERRKELAAEGHRWFDLVRTGQLEERVQAAKGISVNPRYNIFPYPQREIDTNNELPSNSDKGY</sequence>
<dbReference type="Pfam" id="PF14322">
    <property type="entry name" value="SusD-like_3"/>
    <property type="match status" value="1"/>
</dbReference>